<dbReference type="AlphaFoldDB" id="A0A8J3II77"/>
<name>A0A8J3II77_9CHLR</name>
<sequence>MALAFREKFPTPHDITTASLSALRETRVQYFPSETNLLRLQQLARETIGITNVDRLRGMKVEQELLIKELRLVQEHLERLDTEIADIVKT</sequence>
<dbReference type="EMBL" id="BNJK01000001">
    <property type="protein sequence ID" value="GHO90096.1"/>
    <property type="molecule type" value="Genomic_DNA"/>
</dbReference>
<gene>
    <name evidence="1" type="ORF">KSF_001440</name>
</gene>
<organism evidence="1 2">
    <name type="scientific">Reticulibacter mediterranei</name>
    <dbReference type="NCBI Taxonomy" id="2778369"/>
    <lineage>
        <taxon>Bacteria</taxon>
        <taxon>Bacillati</taxon>
        <taxon>Chloroflexota</taxon>
        <taxon>Ktedonobacteria</taxon>
        <taxon>Ktedonobacterales</taxon>
        <taxon>Reticulibacteraceae</taxon>
        <taxon>Reticulibacter</taxon>
    </lineage>
</organism>
<protein>
    <submittedName>
        <fullName evidence="1">Uncharacterized protein</fullName>
    </submittedName>
</protein>
<evidence type="ECO:0000313" key="2">
    <source>
        <dbReference type="Proteomes" id="UP000597444"/>
    </source>
</evidence>
<dbReference type="Proteomes" id="UP000597444">
    <property type="component" value="Unassembled WGS sequence"/>
</dbReference>
<accession>A0A8J3II77</accession>
<reference evidence="1" key="1">
    <citation type="submission" date="2020-10" db="EMBL/GenBank/DDBJ databases">
        <title>Taxonomic study of unclassified bacteria belonging to the class Ktedonobacteria.</title>
        <authorList>
            <person name="Yabe S."/>
            <person name="Wang C.M."/>
            <person name="Zheng Y."/>
            <person name="Sakai Y."/>
            <person name="Cavaletti L."/>
            <person name="Monciardini P."/>
            <person name="Donadio S."/>
        </authorList>
    </citation>
    <scope>NUCLEOTIDE SEQUENCE</scope>
    <source>
        <strain evidence="1">ID150040</strain>
    </source>
</reference>
<keyword evidence="2" id="KW-1185">Reference proteome</keyword>
<comment type="caution">
    <text evidence="1">The sequence shown here is derived from an EMBL/GenBank/DDBJ whole genome shotgun (WGS) entry which is preliminary data.</text>
</comment>
<proteinExistence type="predicted"/>
<evidence type="ECO:0000313" key="1">
    <source>
        <dbReference type="EMBL" id="GHO90096.1"/>
    </source>
</evidence>